<feature type="non-terminal residue" evidence="2">
    <location>
        <position position="1"/>
    </location>
</feature>
<name>X0KFK1_FUSOX</name>
<gene>
    <name evidence="3" type="ORF">FOTG_19016</name>
    <name evidence="2" type="ORF">FOTG_19149</name>
</gene>
<dbReference type="Proteomes" id="UP000030701">
    <property type="component" value="Unassembled WGS sequence"/>
</dbReference>
<proteinExistence type="predicted"/>
<reference evidence="2" key="1">
    <citation type="submission" date="2011-11" db="EMBL/GenBank/DDBJ databases">
        <title>The Genome Sequence of Fusarium oxysporum Cotton.</title>
        <authorList>
            <consortium name="The Broad Institute Genome Sequencing Platform"/>
            <person name="Ma L.-J."/>
            <person name="Gale L.R."/>
            <person name="Schwartz D.C."/>
            <person name="Zhou S."/>
            <person name="Corby-Kistler H."/>
            <person name="Young S.K."/>
            <person name="Zeng Q."/>
            <person name="Gargeya S."/>
            <person name="Fitzgerald M."/>
            <person name="Haas B."/>
            <person name="Abouelleil A."/>
            <person name="Alvarado L."/>
            <person name="Arachchi H.M."/>
            <person name="Berlin A."/>
            <person name="Brown A."/>
            <person name="Chapman S.B."/>
            <person name="Chen Z."/>
            <person name="Dunbar C."/>
            <person name="Freedman E."/>
            <person name="Gearin G."/>
            <person name="Goldberg J."/>
            <person name="Griggs A."/>
            <person name="Gujja S."/>
            <person name="Heiman D."/>
            <person name="Howarth C."/>
            <person name="Larson L."/>
            <person name="Lui A."/>
            <person name="MacDonald P.J.P."/>
            <person name="Montmayeur A."/>
            <person name="Murphy C."/>
            <person name="Neiman D."/>
            <person name="Pearson M."/>
            <person name="Priest M."/>
            <person name="Roberts A."/>
            <person name="Saif S."/>
            <person name="Shea T."/>
            <person name="Shenoy N."/>
            <person name="Sisk P."/>
            <person name="Stolte C."/>
            <person name="Sykes S."/>
            <person name="Wortman J."/>
            <person name="Nusbaum C."/>
            <person name="Birren B."/>
        </authorList>
    </citation>
    <scope>NUCLEOTIDE SEQUENCE [LARGE SCALE GENOMIC DNA]</scope>
    <source>
        <strain evidence="2">25433</strain>
    </source>
</reference>
<accession>X0KFK1</accession>
<dbReference type="EMBL" id="KK035638">
    <property type="protein sequence ID" value="EXM12349.1"/>
    <property type="molecule type" value="Genomic_DNA"/>
</dbReference>
<evidence type="ECO:0000313" key="3">
    <source>
        <dbReference type="EMBL" id="EXM12484.1"/>
    </source>
</evidence>
<protein>
    <submittedName>
        <fullName evidence="2">Uncharacterized protein</fullName>
    </submittedName>
</protein>
<dbReference type="EMBL" id="KK035520">
    <property type="protein sequence ID" value="EXM12484.1"/>
    <property type="molecule type" value="Genomic_DNA"/>
</dbReference>
<evidence type="ECO:0000256" key="1">
    <source>
        <dbReference type="SAM" id="MobiDB-lite"/>
    </source>
</evidence>
<feature type="region of interest" description="Disordered" evidence="1">
    <location>
        <begin position="1"/>
        <end position="35"/>
    </location>
</feature>
<evidence type="ECO:0000313" key="2">
    <source>
        <dbReference type="EMBL" id="EXM12349.1"/>
    </source>
</evidence>
<organism evidence="2">
    <name type="scientific">Fusarium oxysporum f. sp. vasinfectum 25433</name>
    <dbReference type="NCBI Taxonomy" id="1089449"/>
    <lineage>
        <taxon>Eukaryota</taxon>
        <taxon>Fungi</taxon>
        <taxon>Dikarya</taxon>
        <taxon>Ascomycota</taxon>
        <taxon>Pezizomycotina</taxon>
        <taxon>Sordariomycetes</taxon>
        <taxon>Hypocreomycetidae</taxon>
        <taxon>Hypocreales</taxon>
        <taxon>Nectriaceae</taxon>
        <taxon>Fusarium</taxon>
        <taxon>Fusarium oxysporum species complex</taxon>
    </lineage>
</organism>
<sequence>TARHQVPETYEAHRNQTRLKLGIFEPGPDLETDLA</sequence>
<reference evidence="2" key="2">
    <citation type="submission" date="2014-03" db="EMBL/GenBank/DDBJ databases">
        <title>The Genome Annotation of Fusarium oxysporum Cotton.</title>
        <authorList>
            <consortium name="The Broad Institute Genomics Platform"/>
            <person name="Ma L.-J."/>
            <person name="Corby-Kistler H."/>
            <person name="Broz K."/>
            <person name="Gale L.R."/>
            <person name="Jonkers W."/>
            <person name="O'Donnell K."/>
            <person name="Ploetz R."/>
            <person name="Steinberg C."/>
            <person name="Schwartz D.C."/>
            <person name="VanEtten H."/>
            <person name="Zhou S."/>
            <person name="Young S.K."/>
            <person name="Zeng Q."/>
            <person name="Gargeya S."/>
            <person name="Fitzgerald M."/>
            <person name="Abouelleil A."/>
            <person name="Alvarado L."/>
            <person name="Chapman S.B."/>
            <person name="Gainer-Dewar J."/>
            <person name="Goldberg J."/>
            <person name="Griggs A."/>
            <person name="Gujja S."/>
            <person name="Hansen M."/>
            <person name="Howarth C."/>
            <person name="Imamovic A."/>
            <person name="Ireland A."/>
            <person name="Larimer J."/>
            <person name="McCowan C."/>
            <person name="Murphy C."/>
            <person name="Pearson M."/>
            <person name="Poon T.W."/>
            <person name="Priest M."/>
            <person name="Roberts A."/>
            <person name="Saif S."/>
            <person name="Shea T."/>
            <person name="Sykes S."/>
            <person name="Wortman J."/>
            <person name="Nusbaum C."/>
            <person name="Birren B."/>
        </authorList>
    </citation>
    <scope>NUCLEOTIDE SEQUENCE</scope>
    <source>
        <strain evidence="2">25433</strain>
    </source>
</reference>
<dbReference type="HOGENOM" id="CLU_3371014_0_0_1"/>
<dbReference type="AlphaFoldDB" id="X0KFK1"/>